<dbReference type="STRING" id="128403.WA1_36190"/>
<sequence length="96" mass="10098">MELLADGEVIGVDNNSLTIEEGKFAQATVSFTAASGDSILGKNLGIRLLNLNIAEGTEVNFDNVSLKAESLIAHPITADQTLFGKDGVQYCSVKGK</sequence>
<accession>A0A139X1W9</accession>
<dbReference type="Pfam" id="PF22825">
    <property type="entry name" value="HpiC1-like"/>
    <property type="match status" value="1"/>
</dbReference>
<organism evidence="1 2">
    <name type="scientific">Scytonema hofmannii PCC 7110</name>
    <dbReference type="NCBI Taxonomy" id="128403"/>
    <lineage>
        <taxon>Bacteria</taxon>
        <taxon>Bacillati</taxon>
        <taxon>Cyanobacteriota</taxon>
        <taxon>Cyanophyceae</taxon>
        <taxon>Nostocales</taxon>
        <taxon>Scytonemataceae</taxon>
        <taxon>Scytonema</taxon>
    </lineage>
</organism>
<keyword evidence="2" id="KW-1185">Reference proteome</keyword>
<proteinExistence type="predicted"/>
<dbReference type="InterPro" id="IPR054720">
    <property type="entry name" value="HpiC1"/>
</dbReference>
<gene>
    <name evidence="1" type="ORF">WA1_36190</name>
</gene>
<dbReference type="AlphaFoldDB" id="A0A139X1W9"/>
<evidence type="ECO:0000313" key="2">
    <source>
        <dbReference type="Proteomes" id="UP000076925"/>
    </source>
</evidence>
<evidence type="ECO:0000313" key="1">
    <source>
        <dbReference type="EMBL" id="KYC38622.1"/>
    </source>
</evidence>
<reference evidence="1 2" key="1">
    <citation type="journal article" date="2013" name="Genome Biol. Evol.">
        <title>Genomes of Stigonematalean cyanobacteria (subsection V) and the evolution of oxygenic photosynthesis from prokaryotes to plastids.</title>
        <authorList>
            <person name="Dagan T."/>
            <person name="Roettger M."/>
            <person name="Stucken K."/>
            <person name="Landan G."/>
            <person name="Koch R."/>
            <person name="Major P."/>
            <person name="Gould S.B."/>
            <person name="Goremykin V.V."/>
            <person name="Rippka R."/>
            <person name="Tandeau de Marsac N."/>
            <person name="Gugger M."/>
            <person name="Lockhart P.J."/>
            <person name="Allen J.F."/>
            <person name="Brune I."/>
            <person name="Maus I."/>
            <person name="Puhler A."/>
            <person name="Martin W.F."/>
        </authorList>
    </citation>
    <scope>NUCLEOTIDE SEQUENCE [LARGE SCALE GENOMIC DNA]</scope>
    <source>
        <strain evidence="1 2">PCC 7110</strain>
    </source>
</reference>
<protein>
    <submittedName>
        <fullName evidence="1">Uncharacterized protein</fullName>
    </submittedName>
</protein>
<dbReference type="Proteomes" id="UP000076925">
    <property type="component" value="Unassembled WGS sequence"/>
</dbReference>
<dbReference type="OrthoDB" id="267637at2"/>
<dbReference type="EMBL" id="ANNX02000040">
    <property type="protein sequence ID" value="KYC38622.1"/>
    <property type="molecule type" value="Genomic_DNA"/>
</dbReference>
<name>A0A139X1W9_9CYAN</name>
<comment type="caution">
    <text evidence="1">The sequence shown here is derived from an EMBL/GenBank/DDBJ whole genome shotgun (WGS) entry which is preliminary data.</text>
</comment>